<name>A0A9P4H7J1_9PLEO</name>
<organism evidence="1 2">
    <name type="scientific">Setomelanomma holmii</name>
    <dbReference type="NCBI Taxonomy" id="210430"/>
    <lineage>
        <taxon>Eukaryota</taxon>
        <taxon>Fungi</taxon>
        <taxon>Dikarya</taxon>
        <taxon>Ascomycota</taxon>
        <taxon>Pezizomycotina</taxon>
        <taxon>Dothideomycetes</taxon>
        <taxon>Pleosporomycetidae</taxon>
        <taxon>Pleosporales</taxon>
        <taxon>Pleosporineae</taxon>
        <taxon>Phaeosphaeriaceae</taxon>
        <taxon>Setomelanomma</taxon>
    </lineage>
</organism>
<accession>A0A9P4H7J1</accession>
<evidence type="ECO:0000313" key="2">
    <source>
        <dbReference type="Proteomes" id="UP000799777"/>
    </source>
</evidence>
<gene>
    <name evidence="1" type="ORF">EK21DRAFT_113164</name>
</gene>
<keyword evidence="2" id="KW-1185">Reference proteome</keyword>
<sequence length="130" mass="14621">MLYGIGKAVELKSYTKDELLAILEESCPGALAKFPASEDFEMKMSKRDSKDNPTLRVGNTVTSKNREVKSELWLEEFDSEHGNHHTPRQHPGIQIGNAGRCAGYDPIYRPSYGAEARDDYKLHVINRGLL</sequence>
<evidence type="ECO:0000313" key="1">
    <source>
        <dbReference type="EMBL" id="KAF2029104.1"/>
    </source>
</evidence>
<protein>
    <submittedName>
        <fullName evidence="1">Uncharacterized protein</fullName>
    </submittedName>
</protein>
<dbReference type="Proteomes" id="UP000799777">
    <property type="component" value="Unassembled WGS sequence"/>
</dbReference>
<dbReference type="AlphaFoldDB" id="A0A9P4H7J1"/>
<comment type="caution">
    <text evidence="1">The sequence shown here is derived from an EMBL/GenBank/DDBJ whole genome shotgun (WGS) entry which is preliminary data.</text>
</comment>
<dbReference type="OrthoDB" id="3673058at2759"/>
<proteinExistence type="predicted"/>
<dbReference type="EMBL" id="ML978204">
    <property type="protein sequence ID" value="KAF2029104.1"/>
    <property type="molecule type" value="Genomic_DNA"/>
</dbReference>
<reference evidence="1" key="1">
    <citation type="journal article" date="2020" name="Stud. Mycol.">
        <title>101 Dothideomycetes genomes: a test case for predicting lifestyles and emergence of pathogens.</title>
        <authorList>
            <person name="Haridas S."/>
            <person name="Albert R."/>
            <person name="Binder M."/>
            <person name="Bloem J."/>
            <person name="Labutti K."/>
            <person name="Salamov A."/>
            <person name="Andreopoulos B."/>
            <person name="Baker S."/>
            <person name="Barry K."/>
            <person name="Bills G."/>
            <person name="Bluhm B."/>
            <person name="Cannon C."/>
            <person name="Castanera R."/>
            <person name="Culley D."/>
            <person name="Daum C."/>
            <person name="Ezra D."/>
            <person name="Gonzalez J."/>
            <person name="Henrissat B."/>
            <person name="Kuo A."/>
            <person name="Liang C."/>
            <person name="Lipzen A."/>
            <person name="Lutzoni F."/>
            <person name="Magnuson J."/>
            <person name="Mondo S."/>
            <person name="Nolan M."/>
            <person name="Ohm R."/>
            <person name="Pangilinan J."/>
            <person name="Park H.-J."/>
            <person name="Ramirez L."/>
            <person name="Alfaro M."/>
            <person name="Sun H."/>
            <person name="Tritt A."/>
            <person name="Yoshinaga Y."/>
            <person name="Zwiers L.-H."/>
            <person name="Turgeon B."/>
            <person name="Goodwin S."/>
            <person name="Spatafora J."/>
            <person name="Crous P."/>
            <person name="Grigoriev I."/>
        </authorList>
    </citation>
    <scope>NUCLEOTIDE SEQUENCE</scope>
    <source>
        <strain evidence="1">CBS 110217</strain>
    </source>
</reference>